<gene>
    <name evidence="1" type="ORF">CIPAW_13G055200</name>
</gene>
<comment type="caution">
    <text evidence="1">The sequence shown here is derived from an EMBL/GenBank/DDBJ whole genome shotgun (WGS) entry which is preliminary data.</text>
</comment>
<evidence type="ECO:0000313" key="2">
    <source>
        <dbReference type="Proteomes" id="UP000811609"/>
    </source>
</evidence>
<name>A0A8T1NLX6_CARIL</name>
<sequence>MEVLSDPRFSFGIRVSPVGTSSLLSALDPFAIVEETATQPPWGG</sequence>
<dbReference type="EMBL" id="CM031821">
    <property type="protein sequence ID" value="KAG6630928.1"/>
    <property type="molecule type" value="Genomic_DNA"/>
</dbReference>
<protein>
    <submittedName>
        <fullName evidence="1">Uncharacterized protein</fullName>
    </submittedName>
</protein>
<proteinExistence type="predicted"/>
<dbReference type="AlphaFoldDB" id="A0A8T1NLX6"/>
<dbReference type="Proteomes" id="UP000811609">
    <property type="component" value="Chromosome 13"/>
</dbReference>
<keyword evidence="2" id="KW-1185">Reference proteome</keyword>
<reference evidence="1" key="1">
    <citation type="submission" date="2020-12" db="EMBL/GenBank/DDBJ databases">
        <title>WGS assembly of Carya illinoinensis cv. Pawnee.</title>
        <authorList>
            <person name="Platts A."/>
            <person name="Shu S."/>
            <person name="Wright S."/>
            <person name="Barry K."/>
            <person name="Edger P."/>
            <person name="Pires J.C."/>
            <person name="Schmutz J."/>
        </authorList>
    </citation>
    <scope>NUCLEOTIDE SEQUENCE</scope>
    <source>
        <tissue evidence="1">Leaf</tissue>
    </source>
</reference>
<organism evidence="1 2">
    <name type="scientific">Carya illinoinensis</name>
    <name type="common">Pecan</name>
    <dbReference type="NCBI Taxonomy" id="32201"/>
    <lineage>
        <taxon>Eukaryota</taxon>
        <taxon>Viridiplantae</taxon>
        <taxon>Streptophyta</taxon>
        <taxon>Embryophyta</taxon>
        <taxon>Tracheophyta</taxon>
        <taxon>Spermatophyta</taxon>
        <taxon>Magnoliopsida</taxon>
        <taxon>eudicotyledons</taxon>
        <taxon>Gunneridae</taxon>
        <taxon>Pentapetalae</taxon>
        <taxon>rosids</taxon>
        <taxon>fabids</taxon>
        <taxon>Fagales</taxon>
        <taxon>Juglandaceae</taxon>
        <taxon>Carya</taxon>
    </lineage>
</organism>
<evidence type="ECO:0000313" key="1">
    <source>
        <dbReference type="EMBL" id="KAG6630928.1"/>
    </source>
</evidence>
<accession>A0A8T1NLX6</accession>